<evidence type="ECO:0008006" key="3">
    <source>
        <dbReference type="Google" id="ProtNLM"/>
    </source>
</evidence>
<evidence type="ECO:0000313" key="1">
    <source>
        <dbReference type="EMBL" id="GEM38849.1"/>
    </source>
</evidence>
<protein>
    <recommendedName>
        <fullName evidence="3">XRE family transcriptional regulator</fullName>
    </recommendedName>
</protein>
<evidence type="ECO:0000313" key="2">
    <source>
        <dbReference type="Proteomes" id="UP000321424"/>
    </source>
</evidence>
<sequence length="413" mass="45109">MGRAELAEAANHYLWRTHQQRCDLDARTIARYERGVVRWPNERYREAFRAVLGATDSELGFLPCRQRREATESPDDTLAVNLFSPFDPGVGPTIYLGLNTTDDKPVSRVGRTEVEQVQTATRAAAQAENLHGGGSASLAAGAHLTRFVRLLDGHSAPPTRRALLEAIGNLSSVAGYAAFDIGDYPVAERRFRLALWCADNAGSWELRASTLADMARKMAYIGNTDGALSLIELAQVRSDRLSATARAMLSALRGQFLAVAGRTQEALTEVATSDEHFADRTPATDAPWLCYYDTAEHLGSTGKALIPVAKARRRIDLAAPRIREAVALQGTQYPRSRTFSLTRLATLTMQLDDPREAAAIGLEATQQATAFRSQRIQNELRTLAAAAAPRRRMTEVAELRYAIANSAPTGSDQ</sequence>
<dbReference type="Proteomes" id="UP000321424">
    <property type="component" value="Unassembled WGS sequence"/>
</dbReference>
<keyword evidence="2" id="KW-1185">Reference proteome</keyword>
<reference evidence="1 2" key="1">
    <citation type="submission" date="2019-07" db="EMBL/GenBank/DDBJ databases">
        <title>Whole genome shotgun sequence of Nocardia ninae NBRC 108245.</title>
        <authorList>
            <person name="Hosoyama A."/>
            <person name="Uohara A."/>
            <person name="Ohji S."/>
            <person name="Ichikawa N."/>
        </authorList>
    </citation>
    <scope>NUCLEOTIDE SEQUENCE [LARGE SCALE GENOMIC DNA]</scope>
    <source>
        <strain evidence="1 2">NBRC 108245</strain>
    </source>
</reference>
<dbReference type="AlphaFoldDB" id="A0A511ME30"/>
<proteinExistence type="predicted"/>
<gene>
    <name evidence="1" type="ORF">NN4_33680</name>
</gene>
<name>A0A511ME30_9NOCA</name>
<accession>A0A511ME30</accession>
<dbReference type="EMBL" id="BJXA01000019">
    <property type="protein sequence ID" value="GEM38849.1"/>
    <property type="molecule type" value="Genomic_DNA"/>
</dbReference>
<dbReference type="OrthoDB" id="3213425at2"/>
<organism evidence="1 2">
    <name type="scientific">Nocardia ninae NBRC 108245</name>
    <dbReference type="NCBI Taxonomy" id="1210091"/>
    <lineage>
        <taxon>Bacteria</taxon>
        <taxon>Bacillati</taxon>
        <taxon>Actinomycetota</taxon>
        <taxon>Actinomycetes</taxon>
        <taxon>Mycobacteriales</taxon>
        <taxon>Nocardiaceae</taxon>
        <taxon>Nocardia</taxon>
    </lineage>
</organism>
<comment type="caution">
    <text evidence="1">The sequence shown here is derived from an EMBL/GenBank/DDBJ whole genome shotgun (WGS) entry which is preliminary data.</text>
</comment>